<protein>
    <submittedName>
        <fullName evidence="1">Uncharacterized protein</fullName>
    </submittedName>
</protein>
<accession>A0ABC8QX06</accession>
<evidence type="ECO:0000313" key="2">
    <source>
        <dbReference type="Proteomes" id="UP001642360"/>
    </source>
</evidence>
<proteinExistence type="predicted"/>
<gene>
    <name evidence="1" type="ORF">ILEXP_LOCUS1303</name>
</gene>
<evidence type="ECO:0000313" key="1">
    <source>
        <dbReference type="EMBL" id="CAK9134367.1"/>
    </source>
</evidence>
<dbReference type="EMBL" id="CAUOFW020000447">
    <property type="protein sequence ID" value="CAK9134367.1"/>
    <property type="molecule type" value="Genomic_DNA"/>
</dbReference>
<sequence>MSNSLKLPFSAKQIHRHPLLSLTSRALSLPSTTKQSPCQTTAIVKRQPPLLHPEVDQTPCSIILSKECMINTSGMPHNALGRIYLSWLKSLS</sequence>
<name>A0ABC8QX06_9AQUA</name>
<comment type="caution">
    <text evidence="1">The sequence shown here is derived from an EMBL/GenBank/DDBJ whole genome shotgun (WGS) entry which is preliminary data.</text>
</comment>
<organism evidence="1 2">
    <name type="scientific">Ilex paraguariensis</name>
    <name type="common">yerba mate</name>
    <dbReference type="NCBI Taxonomy" id="185542"/>
    <lineage>
        <taxon>Eukaryota</taxon>
        <taxon>Viridiplantae</taxon>
        <taxon>Streptophyta</taxon>
        <taxon>Embryophyta</taxon>
        <taxon>Tracheophyta</taxon>
        <taxon>Spermatophyta</taxon>
        <taxon>Magnoliopsida</taxon>
        <taxon>eudicotyledons</taxon>
        <taxon>Gunneridae</taxon>
        <taxon>Pentapetalae</taxon>
        <taxon>asterids</taxon>
        <taxon>campanulids</taxon>
        <taxon>Aquifoliales</taxon>
        <taxon>Aquifoliaceae</taxon>
        <taxon>Ilex</taxon>
    </lineage>
</organism>
<dbReference type="AlphaFoldDB" id="A0ABC8QX06"/>
<keyword evidence="2" id="KW-1185">Reference proteome</keyword>
<reference evidence="1 2" key="1">
    <citation type="submission" date="2024-02" db="EMBL/GenBank/DDBJ databases">
        <authorList>
            <person name="Vignale AGUSTIN F."/>
            <person name="Sosa J E."/>
            <person name="Modenutti C."/>
        </authorList>
    </citation>
    <scope>NUCLEOTIDE SEQUENCE [LARGE SCALE GENOMIC DNA]</scope>
</reference>
<dbReference type="Proteomes" id="UP001642360">
    <property type="component" value="Unassembled WGS sequence"/>
</dbReference>